<name>A0ABP1S8K4_9HEXA</name>
<evidence type="ECO:0000256" key="1">
    <source>
        <dbReference type="SAM" id="SignalP"/>
    </source>
</evidence>
<dbReference type="EMBL" id="CAXLJM020000164">
    <property type="protein sequence ID" value="CAL8146262.1"/>
    <property type="molecule type" value="Genomic_DNA"/>
</dbReference>
<keyword evidence="1" id="KW-0732">Signal</keyword>
<evidence type="ECO:0000313" key="2">
    <source>
        <dbReference type="EMBL" id="CAL8146262.1"/>
    </source>
</evidence>
<comment type="caution">
    <text evidence="2">The sequence shown here is derived from an EMBL/GenBank/DDBJ whole genome shotgun (WGS) entry which is preliminary data.</text>
</comment>
<dbReference type="Proteomes" id="UP001642540">
    <property type="component" value="Unassembled WGS sequence"/>
</dbReference>
<feature type="chain" id="PRO_5045865515" description="CUB domain-containing protein" evidence="1">
    <location>
        <begin position="22"/>
        <end position="275"/>
    </location>
</feature>
<reference evidence="2 3" key="1">
    <citation type="submission" date="2024-08" db="EMBL/GenBank/DDBJ databases">
        <authorList>
            <person name="Cucini C."/>
            <person name="Frati F."/>
        </authorList>
    </citation>
    <scope>NUCLEOTIDE SEQUENCE [LARGE SCALE GENOMIC DNA]</scope>
</reference>
<feature type="signal peptide" evidence="1">
    <location>
        <begin position="1"/>
        <end position="21"/>
    </location>
</feature>
<organism evidence="2 3">
    <name type="scientific">Orchesella dallaii</name>
    <dbReference type="NCBI Taxonomy" id="48710"/>
    <lineage>
        <taxon>Eukaryota</taxon>
        <taxon>Metazoa</taxon>
        <taxon>Ecdysozoa</taxon>
        <taxon>Arthropoda</taxon>
        <taxon>Hexapoda</taxon>
        <taxon>Collembola</taxon>
        <taxon>Entomobryomorpha</taxon>
        <taxon>Entomobryoidea</taxon>
        <taxon>Orchesellidae</taxon>
        <taxon>Orchesellinae</taxon>
        <taxon>Orchesella</taxon>
    </lineage>
</organism>
<evidence type="ECO:0008006" key="4">
    <source>
        <dbReference type="Google" id="ProtNLM"/>
    </source>
</evidence>
<gene>
    <name evidence="2" type="ORF">ODALV1_LOCUS30758</name>
</gene>
<evidence type="ECO:0000313" key="3">
    <source>
        <dbReference type="Proteomes" id="UP001642540"/>
    </source>
</evidence>
<keyword evidence="3" id="KW-1185">Reference proteome</keyword>
<protein>
    <recommendedName>
        <fullName evidence="4">CUB domain-containing protein</fullName>
    </recommendedName>
</protein>
<accession>A0ABP1S8K4</accession>
<sequence length="275" mass="30464">MKFCVATFLVSFATILVPILAGELYNLCRGTIGSSGTKISYKLHTYIGKNERCVWIVGINSAETYGLSVERVGSFGGREVTGACVSKVNGEVEVIQYGILDNIGWNKLRTPCYILVITLFSGDNPGDSKGFSMTITAYYGSTPVSSESIKRVFHMNQLLISHPPNGQTNYKDNELSIYIFSTTPGPYNPRRANLVTYIRKKLEGSCLDHLVVYKLRTTNSRSNAWTSNTTRGADKICEESPNKMWANDDMIMVIFKSDGSVTYDGFNLLHANVDL</sequence>
<proteinExistence type="predicted"/>